<organism evidence="1 2">
    <name type="scientific">Amycolatopsis iheyensis</name>
    <dbReference type="NCBI Taxonomy" id="2945988"/>
    <lineage>
        <taxon>Bacteria</taxon>
        <taxon>Bacillati</taxon>
        <taxon>Actinomycetota</taxon>
        <taxon>Actinomycetes</taxon>
        <taxon>Pseudonocardiales</taxon>
        <taxon>Pseudonocardiaceae</taxon>
        <taxon>Amycolatopsis</taxon>
    </lineage>
</organism>
<evidence type="ECO:0000313" key="2">
    <source>
        <dbReference type="Proteomes" id="UP001144096"/>
    </source>
</evidence>
<gene>
    <name evidence="1" type="ORF">M8542_36530</name>
</gene>
<dbReference type="SUPFAM" id="SSF53795">
    <property type="entry name" value="PEP carboxykinase-like"/>
    <property type="match status" value="1"/>
</dbReference>
<proteinExistence type="predicted"/>
<evidence type="ECO:0000313" key="1">
    <source>
        <dbReference type="EMBL" id="MCR6488352.1"/>
    </source>
</evidence>
<name>A0A9X2NIE7_9PSEU</name>
<dbReference type="Proteomes" id="UP001144096">
    <property type="component" value="Unassembled WGS sequence"/>
</dbReference>
<dbReference type="EMBL" id="JAMXQV010000024">
    <property type="protein sequence ID" value="MCR6488352.1"/>
    <property type="molecule type" value="Genomic_DNA"/>
</dbReference>
<comment type="caution">
    <text evidence="1">The sequence shown here is derived from an EMBL/GenBank/DDBJ whole genome shotgun (WGS) entry which is preliminary data.</text>
</comment>
<accession>A0A9X2NIE7</accession>
<dbReference type="RefSeq" id="WP_257924911.1">
    <property type="nucleotide sequence ID" value="NZ_JAMXQV010000024.1"/>
</dbReference>
<dbReference type="InterPro" id="IPR027417">
    <property type="entry name" value="P-loop_NTPase"/>
</dbReference>
<dbReference type="Gene3D" id="3.40.50.300">
    <property type="entry name" value="P-loop containing nucleotide triphosphate hydrolases"/>
    <property type="match status" value="1"/>
</dbReference>
<sequence length="379" mass="40764">MNPAALSDQAISDWAGDVAVTVHAAPGVLAQQRDYLAHYLPGRAGDQRLPGLELTVEHGAAGQAGLAEATAVLAAGEHRTIEHIPGVVLLEARSRRGARWYTVAADTIEHRPAAFAVRAVNGTVTVFERDPLQPGYGRPLRLIREAMLRTYEDHAGVVFHAAGADLNGLGVLVCGPRNAGKTSLLTLLCGSCGAAALSNDRVILTPSTAGAPRMVAVPLPVPIARGTLEATPLLARAVPLLARPAPEDLPAEFGTPVKAMFSPDEYTRALHTTMRAASSLQVVVLAGLDDTDTPPQIRRLSESDAQQVLSRNCFTPRDEFWIEPWFLPRRRRGVELARGALAFVRELSATVPVLQLRSGVHADRHRMIQLLREHVEACR</sequence>
<protein>
    <submittedName>
        <fullName evidence="1">Uncharacterized protein</fullName>
    </submittedName>
</protein>
<dbReference type="AlphaFoldDB" id="A0A9X2NIE7"/>
<keyword evidence="2" id="KW-1185">Reference proteome</keyword>
<reference evidence="1" key="1">
    <citation type="submission" date="2022-06" db="EMBL/GenBank/DDBJ databases">
        <title>Amycolatopsis iheyaensis sp. nov., a new species of the genus Amycolatopsis isolated from soil in Iheya island, Japan.</title>
        <authorList>
            <person name="Ngamcharungchit C."/>
            <person name="Kanto H."/>
            <person name="Take A."/>
            <person name="Intra B."/>
            <person name="Matsumoto A."/>
            <person name="Panbangred W."/>
            <person name="Inahashi Y."/>
        </authorList>
    </citation>
    <scope>NUCLEOTIDE SEQUENCE</scope>
    <source>
        <strain evidence="1">OK19-0408</strain>
    </source>
</reference>